<dbReference type="GO" id="GO:0051607">
    <property type="term" value="P:defense response to virus"/>
    <property type="evidence" value="ECO:0007669"/>
    <property type="project" value="UniProtKB-KW"/>
</dbReference>
<proteinExistence type="predicted"/>
<feature type="domain" description="Cas10/Cmr2 second palm" evidence="3">
    <location>
        <begin position="197"/>
        <end position="332"/>
    </location>
</feature>
<name>A0A174GEV2_9FIRM</name>
<evidence type="ECO:0000313" key="5">
    <source>
        <dbReference type="Proteomes" id="UP000095544"/>
    </source>
</evidence>
<dbReference type="AlphaFoldDB" id="A0A174GEV2"/>
<gene>
    <name evidence="4" type="ORF">ERS852491_02685</name>
</gene>
<dbReference type="InterPro" id="IPR043128">
    <property type="entry name" value="Rev_trsase/Diguanyl_cyclase"/>
</dbReference>
<dbReference type="InterPro" id="IPR054767">
    <property type="entry name" value="Cas10-Cmr2_palm2"/>
</dbReference>
<evidence type="ECO:0000259" key="3">
    <source>
        <dbReference type="Pfam" id="PF22335"/>
    </source>
</evidence>
<keyword evidence="1" id="KW-0547">Nucleotide-binding</keyword>
<evidence type="ECO:0000313" key="4">
    <source>
        <dbReference type="EMBL" id="CUO59460.1"/>
    </source>
</evidence>
<sequence length="684" mass="80499">MNEQIVALSVDKIQTFLTEVIHSHAQEKQTEDATLRGIINSSYQVSKGFFEHIHNKFPEFDNYVLLKCSGVYVFRCTLSEAELESRLNTLFEEYYRESQGQKLIRWTVFSSEGLDDIAAIQTAKANLKKTNNWNEIISKNRELLFSFCKAPEDEDKKRSIKIDTEKFPAFAENINALRKKENNEEANKKEDDSKRFRIAILKADLDRMGAMFKNIKDYKKYRNISQILNEEISLEGLHRMAVKCAPEGRRGWLFPLYIAGDDIFFAVAIEDLICGINVCREIMQNVNGKIKECGNTTKLFISVGVEITFNKQPVRYYMEMVEAQLKNAKSKKISDTLNEFFIMKISIGNMTFFDIDYGELKKEKELLECKTKEKSRCKCENCRKRSAINQQLKNTPIWNFFLSDVKLLNYIRSKESGCSEFLGKPNFFYTLLEDITADDIQSDQVQYINHILYHLRPRHLDDSDQRAGKLELLLNGNLIRQLYIKDEYGTRIKLDSLTRHRFESYLRLMLLFCDARFQISDKEGWDMYEKRYEESKTDICRYLFVQPRKYLFERCLKKLNRELTAVFVKEKTLKKSRKCGYQRLVLETSMLYRLRETDTIPAEKAADMIELRNPSTVEAKQEIQALNEKREKEGKHPNRLYFDKEKFCKLAVSTKAWTPVFVDSLMLFYQYNELAMKFKKTELE</sequence>
<protein>
    <submittedName>
        <fullName evidence="4">CRISPR-associated protein Cas10/Csm1, subtype III-A/MTUBE</fullName>
    </submittedName>
</protein>
<dbReference type="EMBL" id="CYZU01000024">
    <property type="protein sequence ID" value="CUO59460.1"/>
    <property type="molecule type" value="Genomic_DNA"/>
</dbReference>
<organism evidence="4 5">
    <name type="scientific">Faecalicatena contorta</name>
    <dbReference type="NCBI Taxonomy" id="39482"/>
    <lineage>
        <taxon>Bacteria</taxon>
        <taxon>Bacillati</taxon>
        <taxon>Bacillota</taxon>
        <taxon>Clostridia</taxon>
        <taxon>Lachnospirales</taxon>
        <taxon>Lachnospiraceae</taxon>
        <taxon>Faecalicatena</taxon>
    </lineage>
</organism>
<keyword evidence="2" id="KW-0051">Antiviral defense</keyword>
<dbReference type="STRING" id="39482.ERS852491_02685"/>
<evidence type="ECO:0000256" key="1">
    <source>
        <dbReference type="ARBA" id="ARBA00022741"/>
    </source>
</evidence>
<reference evidence="4 5" key="1">
    <citation type="submission" date="2015-09" db="EMBL/GenBank/DDBJ databases">
        <authorList>
            <consortium name="Pathogen Informatics"/>
        </authorList>
    </citation>
    <scope>NUCLEOTIDE SEQUENCE [LARGE SCALE GENOMIC DNA]</scope>
    <source>
        <strain evidence="4 5">2789STDY5834876</strain>
    </source>
</reference>
<dbReference type="GO" id="GO:0000166">
    <property type="term" value="F:nucleotide binding"/>
    <property type="evidence" value="ECO:0007669"/>
    <property type="project" value="UniProtKB-KW"/>
</dbReference>
<dbReference type="RefSeq" id="WP_055153569.1">
    <property type="nucleotide sequence ID" value="NZ_CYZU01000024.1"/>
</dbReference>
<accession>A0A174GEV2</accession>
<evidence type="ECO:0000256" key="2">
    <source>
        <dbReference type="ARBA" id="ARBA00023118"/>
    </source>
</evidence>
<dbReference type="Proteomes" id="UP000095544">
    <property type="component" value="Unassembled WGS sequence"/>
</dbReference>
<dbReference type="Pfam" id="PF22335">
    <property type="entry name" value="Cas10-Cmr2_palm2"/>
    <property type="match status" value="1"/>
</dbReference>
<dbReference type="Gene3D" id="3.30.70.270">
    <property type="match status" value="1"/>
</dbReference>
<dbReference type="OrthoDB" id="94855at2"/>